<dbReference type="EMBL" id="ASJR01000012">
    <property type="protein sequence ID" value="ERP31528.1"/>
    <property type="molecule type" value="Genomic_DNA"/>
</dbReference>
<dbReference type="InterPro" id="IPR023271">
    <property type="entry name" value="Aquaporin-like"/>
</dbReference>
<keyword evidence="8" id="KW-1185">Reference proteome</keyword>
<reference evidence="7 8" key="1">
    <citation type="journal article" date="2013" name="Environ. Microbiol.">
        <title>Genome analysis of Chitinivibrio alkaliphilus gen. nov., sp. nov., a novel extremely haloalkaliphilic anaerobic chitinolytic bacterium from the candidate phylum Termite Group 3.</title>
        <authorList>
            <person name="Sorokin D.Y."/>
            <person name="Gumerov V.M."/>
            <person name="Rakitin A.L."/>
            <person name="Beletsky A.V."/>
            <person name="Damste J.S."/>
            <person name="Muyzer G."/>
            <person name="Mardanov A.V."/>
            <person name="Ravin N.V."/>
        </authorList>
    </citation>
    <scope>NUCLEOTIDE SEQUENCE [LARGE SCALE GENOMIC DNA]</scope>
    <source>
        <strain evidence="7 8">ACht1</strain>
    </source>
</reference>
<keyword evidence="4 6" id="KW-0472">Membrane</keyword>
<evidence type="ECO:0000256" key="5">
    <source>
        <dbReference type="ARBA" id="ARBA00049660"/>
    </source>
</evidence>
<evidence type="ECO:0000256" key="6">
    <source>
        <dbReference type="SAM" id="Phobius"/>
    </source>
</evidence>
<dbReference type="InterPro" id="IPR000292">
    <property type="entry name" value="For/NO2_transpt"/>
</dbReference>
<dbReference type="Gene3D" id="1.20.1080.10">
    <property type="entry name" value="Glycerol uptake facilitator protein"/>
    <property type="match status" value="1"/>
</dbReference>
<proteinExistence type="inferred from homology"/>
<dbReference type="OrthoDB" id="9786493at2"/>
<dbReference type="STRING" id="1313304.CALK_1573"/>
<dbReference type="RefSeq" id="WP_022637026.1">
    <property type="nucleotide sequence ID" value="NZ_ASJR01000012.1"/>
</dbReference>
<organism evidence="7 8">
    <name type="scientific">Chitinivibrio alkaliphilus ACht1</name>
    <dbReference type="NCBI Taxonomy" id="1313304"/>
    <lineage>
        <taxon>Bacteria</taxon>
        <taxon>Pseudomonadati</taxon>
        <taxon>Fibrobacterota</taxon>
        <taxon>Chitinivibrionia</taxon>
        <taxon>Chitinivibrionales</taxon>
        <taxon>Chitinivibrionaceae</taxon>
        <taxon>Chitinivibrio</taxon>
    </lineage>
</organism>
<dbReference type="PANTHER" id="PTHR30520">
    <property type="entry name" value="FORMATE TRANSPORTER-RELATED"/>
    <property type="match status" value="1"/>
</dbReference>
<comment type="similarity">
    <text evidence="5">Belongs to the FNT transporter (TC 1.A.16) family.</text>
</comment>
<dbReference type="AlphaFoldDB" id="U7D6G7"/>
<dbReference type="GO" id="GO:0005886">
    <property type="term" value="C:plasma membrane"/>
    <property type="evidence" value="ECO:0007669"/>
    <property type="project" value="TreeGrafter"/>
</dbReference>
<keyword evidence="2 6" id="KW-0812">Transmembrane</keyword>
<dbReference type="Proteomes" id="UP000017148">
    <property type="component" value="Unassembled WGS sequence"/>
</dbReference>
<sequence length="255" mass="27894">MYQETLHYFTQSGKTKAALLQESPLSYWIYAMLAGMYITMGIAVSFSATAMVPASSPLQSFLPLLIFPFALSFIVIAGAELFTSTILAVGITYLHKQISLPRSIYLCTVCYLANAAGVILTALLIQQAGLFLPGHESLSAIEQLASNKAHYTFLPLFFRGILCNICICLGVWAAARTNYETAKILLLYWAVFAFMVARFEHSIANMPIFLIPLINSDLLTTKQCMANLIPVTLGNILGGLCIAGAYSICLLPRTR</sequence>
<dbReference type="PANTHER" id="PTHR30520:SF8">
    <property type="entry name" value="NITRITE TRANSPORTER NIRC"/>
    <property type="match status" value="1"/>
</dbReference>
<feature type="transmembrane region" description="Helical" evidence="6">
    <location>
        <begin position="156"/>
        <end position="174"/>
    </location>
</feature>
<evidence type="ECO:0000256" key="1">
    <source>
        <dbReference type="ARBA" id="ARBA00004141"/>
    </source>
</evidence>
<protein>
    <submittedName>
        <fullName evidence="7">FNT family formate-nitrite transporter</fullName>
    </submittedName>
</protein>
<evidence type="ECO:0000256" key="3">
    <source>
        <dbReference type="ARBA" id="ARBA00022989"/>
    </source>
</evidence>
<dbReference type="GO" id="GO:0015499">
    <property type="term" value="F:formate transmembrane transporter activity"/>
    <property type="evidence" value="ECO:0007669"/>
    <property type="project" value="TreeGrafter"/>
</dbReference>
<keyword evidence="3 6" id="KW-1133">Transmembrane helix</keyword>
<feature type="transmembrane region" description="Helical" evidence="6">
    <location>
        <begin position="27"/>
        <end position="52"/>
    </location>
</feature>
<evidence type="ECO:0000256" key="4">
    <source>
        <dbReference type="ARBA" id="ARBA00023136"/>
    </source>
</evidence>
<dbReference type="Pfam" id="PF01226">
    <property type="entry name" value="Form_Nir_trans"/>
    <property type="match status" value="1"/>
</dbReference>
<evidence type="ECO:0000313" key="8">
    <source>
        <dbReference type="Proteomes" id="UP000017148"/>
    </source>
</evidence>
<dbReference type="PROSITE" id="PS01005">
    <property type="entry name" value="FORMATE_NITRITE_TP_1"/>
    <property type="match status" value="1"/>
</dbReference>
<dbReference type="InterPro" id="IPR024002">
    <property type="entry name" value="For/NO2_transpt_CS"/>
</dbReference>
<dbReference type="eggNOG" id="COG2116">
    <property type="taxonomic scope" value="Bacteria"/>
</dbReference>
<dbReference type="PATRIC" id="fig|1313304.3.peg.1501"/>
<gene>
    <name evidence="7" type="ORF">CALK_1573</name>
</gene>
<feature type="transmembrane region" description="Helical" evidence="6">
    <location>
        <begin position="103"/>
        <end position="125"/>
    </location>
</feature>
<evidence type="ECO:0000256" key="2">
    <source>
        <dbReference type="ARBA" id="ARBA00022692"/>
    </source>
</evidence>
<name>U7D6G7_9BACT</name>
<accession>U7D6G7</accession>
<evidence type="ECO:0000313" key="7">
    <source>
        <dbReference type="EMBL" id="ERP31528.1"/>
    </source>
</evidence>
<comment type="caution">
    <text evidence="7">The sequence shown here is derived from an EMBL/GenBank/DDBJ whole genome shotgun (WGS) entry which is preliminary data.</text>
</comment>
<feature type="transmembrane region" description="Helical" evidence="6">
    <location>
        <begin position="186"/>
        <end position="208"/>
    </location>
</feature>
<feature type="transmembrane region" description="Helical" evidence="6">
    <location>
        <begin position="64"/>
        <end position="91"/>
    </location>
</feature>
<comment type="subcellular location">
    <subcellularLocation>
        <location evidence="1">Membrane</location>
        <topology evidence="1">Multi-pass membrane protein</topology>
    </subcellularLocation>
</comment>
<feature type="transmembrane region" description="Helical" evidence="6">
    <location>
        <begin position="228"/>
        <end position="251"/>
    </location>
</feature>